<dbReference type="SUPFAM" id="SSF46785">
    <property type="entry name" value="Winged helix' DNA-binding domain"/>
    <property type="match status" value="1"/>
</dbReference>
<dbReference type="PROSITE" id="PS01202">
    <property type="entry name" value="MAP_2"/>
    <property type="match status" value="1"/>
</dbReference>
<gene>
    <name evidence="15" type="primary">METAP2</name>
    <name evidence="15" type="ORF">CEXT_701551</name>
</gene>
<feature type="binding site" evidence="11">
    <location>
        <position position="370"/>
    </location>
    <ligand>
        <name>a divalent metal cation</name>
        <dbReference type="ChEBI" id="CHEBI:60240"/>
        <label>2</label>
        <note>catalytic</note>
    </ligand>
</feature>
<comment type="caution">
    <text evidence="15">The sequence shown here is derived from an EMBL/GenBank/DDBJ whole genome shotgun (WGS) entry which is preliminary data.</text>
</comment>
<dbReference type="AlphaFoldDB" id="A0AAV4UQJ4"/>
<dbReference type="HAMAP" id="MF_03175">
    <property type="entry name" value="MetAP_2_euk"/>
    <property type="match status" value="1"/>
</dbReference>
<evidence type="ECO:0000313" key="16">
    <source>
        <dbReference type="Proteomes" id="UP001054945"/>
    </source>
</evidence>
<dbReference type="Proteomes" id="UP001054945">
    <property type="component" value="Unassembled WGS sequence"/>
</dbReference>
<dbReference type="CDD" id="cd01088">
    <property type="entry name" value="MetAP2"/>
    <property type="match status" value="1"/>
</dbReference>
<comment type="cofactor">
    <cofactor evidence="3">
        <name>Zn(2+)</name>
        <dbReference type="ChEBI" id="CHEBI:29105"/>
    </cofactor>
</comment>
<dbReference type="PRINTS" id="PR00599">
    <property type="entry name" value="MAPEPTIDASE"/>
</dbReference>
<feature type="binding site" evidence="11">
    <location>
        <position position="268"/>
    </location>
    <ligand>
        <name>a divalent metal cation</name>
        <dbReference type="ChEBI" id="CHEBI:60240"/>
        <label>1</label>
    </ligand>
</feature>
<feature type="region of interest" description="Disordered" evidence="13">
    <location>
        <begin position="1"/>
        <end position="131"/>
    </location>
</feature>
<dbReference type="PANTHER" id="PTHR45777">
    <property type="entry name" value="METHIONINE AMINOPEPTIDASE 2"/>
    <property type="match status" value="1"/>
</dbReference>
<evidence type="ECO:0000256" key="8">
    <source>
        <dbReference type="ARBA" id="ARBA00022670"/>
    </source>
</evidence>
<dbReference type="EC" id="3.4.11.18" evidence="11"/>
<dbReference type="InterPro" id="IPR050247">
    <property type="entry name" value="Met_Aminopeptidase_Type2"/>
</dbReference>
<keyword evidence="8 11" id="KW-0645">Protease</keyword>
<evidence type="ECO:0000256" key="7">
    <source>
        <dbReference type="ARBA" id="ARBA00022490"/>
    </source>
</evidence>
<dbReference type="GO" id="GO:0004239">
    <property type="term" value="F:initiator methionyl aminopeptidase activity"/>
    <property type="evidence" value="ECO:0007669"/>
    <property type="project" value="UniProtKB-UniRule"/>
</dbReference>
<evidence type="ECO:0000256" key="9">
    <source>
        <dbReference type="ARBA" id="ARBA00022723"/>
    </source>
</evidence>
<dbReference type="Gene3D" id="1.10.10.10">
    <property type="entry name" value="Winged helix-like DNA-binding domain superfamily/Winged helix DNA-binding domain"/>
    <property type="match status" value="1"/>
</dbReference>
<dbReference type="InterPro" id="IPR002468">
    <property type="entry name" value="Pept_M24A_MAP2"/>
</dbReference>
<evidence type="ECO:0000313" key="15">
    <source>
        <dbReference type="EMBL" id="GIY60043.1"/>
    </source>
</evidence>
<dbReference type="GO" id="GO:0005737">
    <property type="term" value="C:cytoplasm"/>
    <property type="evidence" value="ECO:0007669"/>
    <property type="project" value="UniProtKB-SubCell"/>
</dbReference>
<evidence type="ECO:0000256" key="6">
    <source>
        <dbReference type="ARBA" id="ARBA00022438"/>
    </source>
</evidence>
<dbReference type="InterPro" id="IPR036390">
    <property type="entry name" value="WH_DNA-bd_sf"/>
</dbReference>
<dbReference type="InterPro" id="IPR001714">
    <property type="entry name" value="Pept_M24_MAP"/>
</dbReference>
<evidence type="ECO:0000256" key="5">
    <source>
        <dbReference type="ARBA" id="ARBA00004496"/>
    </source>
</evidence>
<dbReference type="InterPro" id="IPR036005">
    <property type="entry name" value="Creatinase/aminopeptidase-like"/>
</dbReference>
<comment type="function">
    <text evidence="11 12">Cotranslationally removes the N-terminal methionine from nascent proteins. The N-terminal methionine is often cleaved when the second residue in the primary sequence is small and uncharged (Met-Ala-, Cys, Gly, Pro, Ser, Thr, or Val).</text>
</comment>
<feature type="binding site" evidence="11">
    <location>
        <position position="465"/>
    </location>
    <ligand>
        <name>a divalent metal cation</name>
        <dbReference type="ChEBI" id="CHEBI:60240"/>
        <label>2</label>
        <note>catalytic</note>
    </ligand>
</feature>
<sequence>MAAVVQDHNAKVEEDSNEIRDDPNDVDDAEDELSAKDPAQKKKKRKRKKKAATHQDGVNDTSEDVEIVTEKLQHQVLDGEVNNRDADGEEEGTKEAGEITKKKKKKKGKGGGTAPKQTNPPSIPIKALFPDGNFPVGEEVEYSFGNDSRTAKNRFTSEEMKAVEQETMEHIYKDIRQAAEAHRQTRQYMRNYIKPGMTMIEICEELEKTARALISENGLEAGLAFPTGCSLNNCAAHYTPNAGDTTVLTYDDVCKIDFGTHVNGRIIDCAFTLTYNPKFDKLLEAVREATNTGIKEAGIDVRLCDIGEAIQEVMESYEVELNGKTYPVKSIRNLNGHLIGQYRIHAGKTVPIVKGGEQTKMEEGEFYAIETFGSTGKGYVHDDMEVSHYMKNYEAGRIPLRLNRSKQLLNTINQSFGTLAFCRRWLDRLGQSKYLMALKDLCDKGIIDPYPPLSDIKGCYTAQFEHTILLRPSCKEVISRGEDY</sequence>
<feature type="binding site" evidence="11">
    <location>
        <position position="237"/>
    </location>
    <ligand>
        <name>substrate</name>
    </ligand>
</feature>
<dbReference type="FunFam" id="1.10.10.10:FF:000106">
    <property type="entry name" value="Methionine aminopeptidase 2"/>
    <property type="match status" value="1"/>
</dbReference>
<feature type="binding site" evidence="11">
    <location>
        <position position="337"/>
    </location>
    <ligand>
        <name>a divalent metal cation</name>
        <dbReference type="ChEBI" id="CHEBI:60240"/>
        <label>2</label>
        <note>catalytic</note>
    </ligand>
</feature>
<dbReference type="GO" id="GO:0006508">
    <property type="term" value="P:proteolysis"/>
    <property type="evidence" value="ECO:0007669"/>
    <property type="project" value="UniProtKB-KW"/>
</dbReference>
<proteinExistence type="inferred from homology"/>
<dbReference type="Gene3D" id="3.90.230.10">
    <property type="entry name" value="Creatinase/methionine aminopeptidase superfamily"/>
    <property type="match status" value="1"/>
</dbReference>
<evidence type="ECO:0000256" key="4">
    <source>
        <dbReference type="ARBA" id="ARBA00001954"/>
    </source>
</evidence>
<protein>
    <recommendedName>
        <fullName evidence="11">Methionine aminopeptidase 2</fullName>
        <shortName evidence="11">MAP 2</shortName>
        <shortName evidence="11">MetAP 2</shortName>
        <ecNumber evidence="11">3.4.11.18</ecNumber>
    </recommendedName>
    <alternativeName>
        <fullName evidence="11">Peptidase M</fullName>
    </alternativeName>
</protein>
<dbReference type="Pfam" id="PF00557">
    <property type="entry name" value="Peptidase_M24"/>
    <property type="match status" value="1"/>
</dbReference>
<feature type="compositionally biased region" description="Basic and acidic residues" evidence="13">
    <location>
        <begin position="81"/>
        <end position="100"/>
    </location>
</feature>
<keyword evidence="10 11" id="KW-0378">Hydrolase</keyword>
<dbReference type="InterPro" id="IPR018349">
    <property type="entry name" value="Pept_M24A_MAP2_BS"/>
</dbReference>
<comment type="cofactor">
    <cofactor evidence="11">
        <name>Co(2+)</name>
        <dbReference type="ChEBI" id="CHEBI:48828"/>
    </cofactor>
    <cofactor evidence="11">
        <name>Zn(2+)</name>
        <dbReference type="ChEBI" id="CHEBI:29105"/>
    </cofactor>
    <cofactor evidence="11">
        <name>Mn(2+)</name>
        <dbReference type="ChEBI" id="CHEBI:29035"/>
    </cofactor>
    <cofactor evidence="11">
        <name>Fe(2+)</name>
        <dbReference type="ChEBI" id="CHEBI:29033"/>
    </cofactor>
    <text evidence="11">Binds 2 divalent metal cations per subunit. Has a high-affinity and a low affinity metal-binding site. The true nature of the physiological cofactor is under debate. The enzyme is active with cobalt, zinc, manganese or divalent iron ions. Most likely, methionine aminopeptidases function as mononuclear Fe(2+)-metalloproteases under physiological conditions, and the catalytically relevant metal-binding site has been assigned to the histidine-containing high-affinity site.</text>
</comment>
<organism evidence="15 16">
    <name type="scientific">Caerostris extrusa</name>
    <name type="common">Bark spider</name>
    <name type="synonym">Caerostris bankana</name>
    <dbReference type="NCBI Taxonomy" id="172846"/>
    <lineage>
        <taxon>Eukaryota</taxon>
        <taxon>Metazoa</taxon>
        <taxon>Ecdysozoa</taxon>
        <taxon>Arthropoda</taxon>
        <taxon>Chelicerata</taxon>
        <taxon>Arachnida</taxon>
        <taxon>Araneae</taxon>
        <taxon>Araneomorphae</taxon>
        <taxon>Entelegynae</taxon>
        <taxon>Araneoidea</taxon>
        <taxon>Araneidae</taxon>
        <taxon>Caerostris</taxon>
    </lineage>
</organism>
<comment type="similarity">
    <text evidence="11">Belongs to the peptidase M24A family. Methionine aminopeptidase eukaryotic type 2 subfamily.</text>
</comment>
<evidence type="ECO:0000256" key="11">
    <source>
        <dbReference type="HAMAP-Rule" id="MF_03175"/>
    </source>
</evidence>
<feature type="compositionally biased region" description="Basic residues" evidence="13">
    <location>
        <begin position="41"/>
        <end position="52"/>
    </location>
</feature>
<evidence type="ECO:0000256" key="12">
    <source>
        <dbReference type="RuleBase" id="RU003653"/>
    </source>
</evidence>
<feature type="binding site" evidence="11">
    <location>
        <position position="257"/>
    </location>
    <ligand>
        <name>a divalent metal cation</name>
        <dbReference type="ChEBI" id="CHEBI:60240"/>
        <label>1</label>
    </ligand>
</feature>
<comment type="cofactor">
    <cofactor evidence="2">
        <name>Mn(2+)</name>
        <dbReference type="ChEBI" id="CHEBI:29035"/>
    </cofactor>
</comment>
<reference evidence="15 16" key="1">
    <citation type="submission" date="2021-06" db="EMBL/GenBank/DDBJ databases">
        <title>Caerostris extrusa draft genome.</title>
        <authorList>
            <person name="Kono N."/>
            <person name="Arakawa K."/>
        </authorList>
    </citation>
    <scope>NUCLEOTIDE SEQUENCE [LARGE SCALE GENOMIC DNA]</scope>
</reference>
<accession>A0AAV4UQJ4</accession>
<feature type="domain" description="Peptidase M24" evidence="14">
    <location>
        <begin position="174"/>
        <end position="378"/>
    </location>
</feature>
<dbReference type="NCBIfam" id="TIGR00501">
    <property type="entry name" value="met_pdase_II"/>
    <property type="match status" value="1"/>
</dbReference>
<feature type="binding site" evidence="11">
    <location>
        <position position="345"/>
    </location>
    <ligand>
        <name>substrate</name>
    </ligand>
</feature>
<feature type="binding site" evidence="11">
    <location>
        <position position="465"/>
    </location>
    <ligand>
        <name>a divalent metal cation</name>
        <dbReference type="ChEBI" id="CHEBI:60240"/>
        <label>1</label>
    </ligand>
</feature>
<evidence type="ECO:0000256" key="13">
    <source>
        <dbReference type="SAM" id="MobiDB-lite"/>
    </source>
</evidence>
<evidence type="ECO:0000259" key="14">
    <source>
        <dbReference type="Pfam" id="PF00557"/>
    </source>
</evidence>
<evidence type="ECO:0000256" key="3">
    <source>
        <dbReference type="ARBA" id="ARBA00001947"/>
    </source>
</evidence>
<comment type="cofactor">
    <cofactor evidence="4">
        <name>Fe(2+)</name>
        <dbReference type="ChEBI" id="CHEBI:29033"/>
    </cofactor>
</comment>
<dbReference type="GO" id="GO:0046872">
    <property type="term" value="F:metal ion binding"/>
    <property type="evidence" value="ECO:0007669"/>
    <property type="project" value="UniProtKB-UniRule"/>
</dbReference>
<keyword evidence="16" id="KW-1185">Reference proteome</keyword>
<dbReference type="InterPro" id="IPR036388">
    <property type="entry name" value="WH-like_DNA-bd_sf"/>
</dbReference>
<evidence type="ECO:0000256" key="1">
    <source>
        <dbReference type="ARBA" id="ARBA00000294"/>
    </source>
</evidence>
<dbReference type="GO" id="GO:0070006">
    <property type="term" value="F:metalloaminopeptidase activity"/>
    <property type="evidence" value="ECO:0007669"/>
    <property type="project" value="UniProtKB-UniRule"/>
</dbReference>
<dbReference type="SUPFAM" id="SSF55920">
    <property type="entry name" value="Creatinase/aminopeptidase"/>
    <property type="match status" value="1"/>
</dbReference>
<feature type="compositionally biased region" description="Basic and acidic residues" evidence="13">
    <location>
        <begin position="8"/>
        <end position="23"/>
    </location>
</feature>
<dbReference type="EMBL" id="BPLR01013270">
    <property type="protein sequence ID" value="GIY60043.1"/>
    <property type="molecule type" value="Genomic_DNA"/>
</dbReference>
<keyword evidence="6 11" id="KW-0031">Aminopeptidase</keyword>
<evidence type="ECO:0000256" key="2">
    <source>
        <dbReference type="ARBA" id="ARBA00001936"/>
    </source>
</evidence>
<feature type="binding site" evidence="11">
    <location>
        <position position="268"/>
    </location>
    <ligand>
        <name>a divalent metal cation</name>
        <dbReference type="ChEBI" id="CHEBI:60240"/>
        <label>2</label>
        <note>catalytic</note>
    </ligand>
</feature>
<keyword evidence="7 11" id="KW-0963">Cytoplasm</keyword>
<comment type="subcellular location">
    <subcellularLocation>
        <location evidence="5 11">Cytoplasm</location>
    </subcellularLocation>
</comment>
<dbReference type="InterPro" id="IPR000994">
    <property type="entry name" value="Pept_M24"/>
</dbReference>
<name>A0AAV4UQJ4_CAEEX</name>
<dbReference type="PANTHER" id="PTHR45777:SF2">
    <property type="entry name" value="METHIONINE AMINOPEPTIDASE 2"/>
    <property type="match status" value="1"/>
</dbReference>
<keyword evidence="9 11" id="KW-0479">Metal-binding</keyword>
<comment type="catalytic activity">
    <reaction evidence="1 11 12">
        <text>Release of N-terminal amino acids, preferentially methionine, from peptides and arylamides.</text>
        <dbReference type="EC" id="3.4.11.18"/>
    </reaction>
</comment>
<evidence type="ECO:0000256" key="10">
    <source>
        <dbReference type="ARBA" id="ARBA00022801"/>
    </source>
</evidence>